<sequence length="357" mass="39829">MKIPPVEVVASWPRPNYRDPESRAPAGQIIGSILLALVTIIVAIRLYSRKRLTNGFGLDDTFICLAYVPATAFTITGIVTQELLQWGRHIWDVEPKFLSPNLLLALIHLFLFDLATSLTKLSILAMVRRLTAASGNKIEHAAVLILAALVSANCFIFIIVEIFQCWPISSAWTISETSDYCINEEAHLISANIINTITDFIVVLLPIRATMTFQLSSRQRVIVVSLFGIGLIASSVGIARTYFTWLQLTAADYDTTWQSWYVWLSSLIELHLGIICASVPATKPLFTSFVASITKFTQERTKSFKAFELRETRHDEYKSISSDNSILSLSPTMPHRDIGIHNLSLATISRNPQPGDF</sequence>
<name>A0ACC2K0R2_9PEZI</name>
<proteinExistence type="predicted"/>
<comment type="caution">
    <text evidence="1">The sequence shown here is derived from an EMBL/GenBank/DDBJ whole genome shotgun (WGS) entry which is preliminary data.</text>
</comment>
<gene>
    <name evidence="1" type="ORF">O1611_g350</name>
</gene>
<dbReference type="EMBL" id="JAPUUL010000026">
    <property type="protein sequence ID" value="KAJ8133286.1"/>
    <property type="molecule type" value="Genomic_DNA"/>
</dbReference>
<evidence type="ECO:0000313" key="2">
    <source>
        <dbReference type="Proteomes" id="UP001153332"/>
    </source>
</evidence>
<organism evidence="1 2">
    <name type="scientific">Lasiodiplodia mahajangana</name>
    <dbReference type="NCBI Taxonomy" id="1108764"/>
    <lineage>
        <taxon>Eukaryota</taxon>
        <taxon>Fungi</taxon>
        <taxon>Dikarya</taxon>
        <taxon>Ascomycota</taxon>
        <taxon>Pezizomycotina</taxon>
        <taxon>Dothideomycetes</taxon>
        <taxon>Dothideomycetes incertae sedis</taxon>
        <taxon>Botryosphaeriales</taxon>
        <taxon>Botryosphaeriaceae</taxon>
        <taxon>Lasiodiplodia</taxon>
    </lineage>
</organism>
<accession>A0ACC2K0R2</accession>
<dbReference type="Proteomes" id="UP001153332">
    <property type="component" value="Unassembled WGS sequence"/>
</dbReference>
<reference evidence="1" key="1">
    <citation type="submission" date="2022-12" db="EMBL/GenBank/DDBJ databases">
        <title>Genome Sequence of Lasiodiplodia mahajangana.</title>
        <authorList>
            <person name="Buettner E."/>
        </authorList>
    </citation>
    <scope>NUCLEOTIDE SEQUENCE</scope>
    <source>
        <strain evidence="1">VT137</strain>
    </source>
</reference>
<evidence type="ECO:0000313" key="1">
    <source>
        <dbReference type="EMBL" id="KAJ8133286.1"/>
    </source>
</evidence>
<keyword evidence="2" id="KW-1185">Reference proteome</keyword>
<protein>
    <submittedName>
        <fullName evidence="1">Uncharacterized protein</fullName>
    </submittedName>
</protein>